<evidence type="ECO:0000313" key="1">
    <source>
        <dbReference type="Proteomes" id="UP000887565"/>
    </source>
</evidence>
<dbReference type="AlphaFoldDB" id="A0A915L4D3"/>
<keyword evidence="1" id="KW-1185">Reference proteome</keyword>
<sequence>MQAQLKMHMKIKANLDTVATVSIEYFNRKAQTCNLTVNDLVLLTNRGKVNKIQPDFIGPFIIMDASRIAENVVTMDSLMHPVGRKPFPCCI</sequence>
<organism evidence="1 2">
    <name type="scientific">Romanomermis culicivorax</name>
    <name type="common">Nematode worm</name>
    <dbReference type="NCBI Taxonomy" id="13658"/>
    <lineage>
        <taxon>Eukaryota</taxon>
        <taxon>Metazoa</taxon>
        <taxon>Ecdysozoa</taxon>
        <taxon>Nematoda</taxon>
        <taxon>Enoplea</taxon>
        <taxon>Dorylaimia</taxon>
        <taxon>Mermithida</taxon>
        <taxon>Mermithoidea</taxon>
        <taxon>Mermithidae</taxon>
        <taxon>Romanomermis</taxon>
    </lineage>
</organism>
<accession>A0A915L4D3</accession>
<reference evidence="2" key="1">
    <citation type="submission" date="2022-11" db="UniProtKB">
        <authorList>
            <consortium name="WormBaseParasite"/>
        </authorList>
    </citation>
    <scope>IDENTIFICATION</scope>
</reference>
<protein>
    <submittedName>
        <fullName evidence="2">Uncharacterized protein</fullName>
    </submittedName>
</protein>
<proteinExistence type="predicted"/>
<name>A0A915L4D3_ROMCU</name>
<dbReference type="Proteomes" id="UP000887565">
    <property type="component" value="Unplaced"/>
</dbReference>
<evidence type="ECO:0000313" key="2">
    <source>
        <dbReference type="WBParaSite" id="nRc.2.0.1.t45934-RA"/>
    </source>
</evidence>
<dbReference type="WBParaSite" id="nRc.2.0.1.t45934-RA">
    <property type="protein sequence ID" value="nRc.2.0.1.t45934-RA"/>
    <property type="gene ID" value="nRc.2.0.1.g45934"/>
</dbReference>